<proteinExistence type="predicted"/>
<reference evidence="1 2" key="1">
    <citation type="submission" date="2021-01" db="EMBL/GenBank/DDBJ databases">
        <title>Cercospora kikuchii MAFF 305040 whole genome shotgun sequence.</title>
        <authorList>
            <person name="Kashiwa T."/>
            <person name="Suzuki T."/>
        </authorList>
    </citation>
    <scope>NUCLEOTIDE SEQUENCE [LARGE SCALE GENOMIC DNA]</scope>
    <source>
        <strain evidence="1 2">MAFF 305040</strain>
    </source>
</reference>
<dbReference type="AlphaFoldDB" id="A0A9P3FBJ3"/>
<dbReference type="GO" id="GO:0016020">
    <property type="term" value="C:membrane"/>
    <property type="evidence" value="ECO:0007669"/>
    <property type="project" value="InterPro"/>
</dbReference>
<gene>
    <name evidence="1" type="ORF">CKM354_000449300</name>
</gene>
<protein>
    <submittedName>
        <fullName evidence="1">Uncharacterized protein</fullName>
    </submittedName>
</protein>
<dbReference type="InterPro" id="IPR006813">
    <property type="entry name" value="Glyco_trans_17"/>
</dbReference>
<dbReference type="RefSeq" id="XP_044655665.1">
    <property type="nucleotide sequence ID" value="XM_044799730.1"/>
</dbReference>
<dbReference type="GO" id="GO:0006044">
    <property type="term" value="P:N-acetylglucosamine metabolic process"/>
    <property type="evidence" value="ECO:0007669"/>
    <property type="project" value="TreeGrafter"/>
</dbReference>
<evidence type="ECO:0000313" key="1">
    <source>
        <dbReference type="EMBL" id="GIZ41178.1"/>
    </source>
</evidence>
<dbReference type="Proteomes" id="UP000825890">
    <property type="component" value="Unassembled WGS sequence"/>
</dbReference>
<dbReference type="EMBL" id="BOLY01000003">
    <property type="protein sequence ID" value="GIZ41178.1"/>
    <property type="molecule type" value="Genomic_DNA"/>
</dbReference>
<organism evidence="1 2">
    <name type="scientific">Cercospora kikuchii</name>
    <dbReference type="NCBI Taxonomy" id="84275"/>
    <lineage>
        <taxon>Eukaryota</taxon>
        <taxon>Fungi</taxon>
        <taxon>Dikarya</taxon>
        <taxon>Ascomycota</taxon>
        <taxon>Pezizomycotina</taxon>
        <taxon>Dothideomycetes</taxon>
        <taxon>Dothideomycetidae</taxon>
        <taxon>Mycosphaerellales</taxon>
        <taxon>Mycosphaerellaceae</taxon>
        <taxon>Cercospora</taxon>
    </lineage>
</organism>
<comment type="caution">
    <text evidence="1">The sequence shown here is derived from an EMBL/GenBank/DDBJ whole genome shotgun (WGS) entry which is preliminary data.</text>
</comment>
<keyword evidence="2" id="KW-1185">Reference proteome</keyword>
<dbReference type="PANTHER" id="PTHR12224:SF0">
    <property type="entry name" value="BETA-1,4-MANNOSYL-GLYCOPROTEIN 4-BETA-N-ACETYLGLUCOSAMINYLTRANSFERASE"/>
    <property type="match status" value="1"/>
</dbReference>
<dbReference type="PANTHER" id="PTHR12224">
    <property type="entry name" value="BETA-1,4-MANNOSYL-GLYCOPROTEIN BETA-1,4-N-ACETYLGLUCOSAMINYL-TRANSFERASE"/>
    <property type="match status" value="1"/>
</dbReference>
<dbReference type="Pfam" id="PF04724">
    <property type="entry name" value="Glyco_transf_17"/>
    <property type="match status" value="1"/>
</dbReference>
<evidence type="ECO:0000313" key="2">
    <source>
        <dbReference type="Proteomes" id="UP000825890"/>
    </source>
</evidence>
<name>A0A9P3FBJ3_9PEZI</name>
<dbReference type="GeneID" id="68290068"/>
<dbReference type="OrthoDB" id="6474464at2759"/>
<sequence length="368" mass="42693">MASALTKRFSLFAASTVLLLLFLISRDNLLPRRRLIHKYNPHRTPELSTAAGGVESLCRQYNFRPYRAGATTHRKVYDLFSISLELDWLEIRLNTLAPFVDYFIIVESNVTFTGVDKPLYLQEHWSRFRDFHHKIIHRVVQDPEPRIGQSIQAHEDFLRNALLHNAFPSLMFSEMEAKEGDVLIVGDVDEIPKPETVAVLRSCDIPDRMTLRSHFYHHSFQWQHVGEQWAHPQATVFHGLAKTLSPVDLRHGIGGQQSRIPLYSAFIRWRHKTDLWDAAWHCSSCFASVAEVHSETENFSHSNETKLDDKRADTNLERFRTKQDLFGRPGQTYEKIEHNRDVPQYILDNSQRFSYLLDRGGPNAGFRS</sequence>
<accession>A0A9P3FBJ3</accession>
<dbReference type="GO" id="GO:0003830">
    <property type="term" value="F:beta-1,4-mannosylglycoprotein 4-beta-N-acetylglucosaminyltransferase activity"/>
    <property type="evidence" value="ECO:0007669"/>
    <property type="project" value="InterPro"/>
</dbReference>